<feature type="transmembrane region" description="Helical" evidence="6">
    <location>
        <begin position="101"/>
        <end position="128"/>
    </location>
</feature>
<protein>
    <recommendedName>
        <fullName evidence="10">IAA-alanine resistance protein 1</fullName>
    </recommendedName>
</protein>
<keyword evidence="3 6" id="KW-1133">Transmembrane helix</keyword>
<feature type="signal peptide" evidence="7">
    <location>
        <begin position="1"/>
        <end position="24"/>
    </location>
</feature>
<feature type="compositionally biased region" description="Polar residues" evidence="5">
    <location>
        <begin position="306"/>
        <end position="318"/>
    </location>
</feature>
<proteinExistence type="predicted"/>
<feature type="region of interest" description="Disordered" evidence="5">
    <location>
        <begin position="164"/>
        <end position="188"/>
    </location>
</feature>
<reference evidence="8 9" key="1">
    <citation type="submission" date="2017-09" db="EMBL/GenBank/DDBJ databases">
        <title>WGS assembly of Aquilegia coerulea Goldsmith.</title>
        <authorList>
            <person name="Hodges S."/>
            <person name="Kramer E."/>
            <person name="Nordborg M."/>
            <person name="Tomkins J."/>
            <person name="Borevitz J."/>
            <person name="Derieg N."/>
            <person name="Yan J."/>
            <person name="Mihaltcheva S."/>
            <person name="Hayes R.D."/>
            <person name="Rokhsar D."/>
        </authorList>
    </citation>
    <scope>NUCLEOTIDE SEQUENCE [LARGE SCALE GENOMIC DNA]</scope>
    <source>
        <strain evidence="9">cv. Goldsmith</strain>
    </source>
</reference>
<dbReference type="InParanoid" id="A0A2G5F6X4"/>
<feature type="region of interest" description="Disordered" evidence="5">
    <location>
        <begin position="34"/>
        <end position="62"/>
    </location>
</feature>
<evidence type="ECO:0000256" key="6">
    <source>
        <dbReference type="SAM" id="Phobius"/>
    </source>
</evidence>
<feature type="transmembrane region" description="Helical" evidence="6">
    <location>
        <begin position="424"/>
        <end position="445"/>
    </location>
</feature>
<feature type="chain" id="PRO_5013928997" description="IAA-alanine resistance protein 1" evidence="7">
    <location>
        <begin position="25"/>
        <end position="478"/>
    </location>
</feature>
<accession>A0A2G5F6X4</accession>
<evidence type="ECO:0000256" key="1">
    <source>
        <dbReference type="ARBA" id="ARBA00004141"/>
    </source>
</evidence>
<keyword evidence="7" id="KW-0732">Signal</keyword>
<dbReference type="PANTHER" id="PTHR16950">
    <property type="entry name" value="ZINC TRANSPORTER SLC39A7 HISTIDINE-RICH MEMBRANE PROTEIN KE4"/>
    <property type="match status" value="1"/>
</dbReference>
<dbReference type="PANTHER" id="PTHR16950:SF16">
    <property type="entry name" value="ZINC TRANSPORTER ZIP13"/>
    <property type="match status" value="1"/>
</dbReference>
<dbReference type="FunCoup" id="A0A2G5F6X4">
    <property type="interactions" value="2521"/>
</dbReference>
<dbReference type="InterPro" id="IPR003689">
    <property type="entry name" value="ZIP"/>
</dbReference>
<evidence type="ECO:0008006" key="10">
    <source>
        <dbReference type="Google" id="ProtNLM"/>
    </source>
</evidence>
<keyword evidence="4 6" id="KW-0472">Membrane</keyword>
<evidence type="ECO:0000256" key="5">
    <source>
        <dbReference type="SAM" id="MobiDB-lite"/>
    </source>
</evidence>
<evidence type="ECO:0000256" key="4">
    <source>
        <dbReference type="ARBA" id="ARBA00023136"/>
    </source>
</evidence>
<evidence type="ECO:0000256" key="3">
    <source>
        <dbReference type="ARBA" id="ARBA00022989"/>
    </source>
</evidence>
<evidence type="ECO:0000313" key="9">
    <source>
        <dbReference type="Proteomes" id="UP000230069"/>
    </source>
</evidence>
<name>A0A2G5F6X4_AQUCA</name>
<dbReference type="Pfam" id="PF02535">
    <property type="entry name" value="Zip"/>
    <property type="match status" value="1"/>
</dbReference>
<dbReference type="EMBL" id="KZ305019">
    <property type="protein sequence ID" value="PIA63686.1"/>
    <property type="molecule type" value="Genomic_DNA"/>
</dbReference>
<keyword evidence="9" id="KW-1185">Reference proteome</keyword>
<feature type="compositionally biased region" description="Polar residues" evidence="5">
    <location>
        <begin position="277"/>
        <end position="299"/>
    </location>
</feature>
<organism evidence="8 9">
    <name type="scientific">Aquilegia coerulea</name>
    <name type="common">Rocky mountain columbine</name>
    <dbReference type="NCBI Taxonomy" id="218851"/>
    <lineage>
        <taxon>Eukaryota</taxon>
        <taxon>Viridiplantae</taxon>
        <taxon>Streptophyta</taxon>
        <taxon>Embryophyta</taxon>
        <taxon>Tracheophyta</taxon>
        <taxon>Spermatophyta</taxon>
        <taxon>Magnoliopsida</taxon>
        <taxon>Ranunculales</taxon>
        <taxon>Ranunculaceae</taxon>
        <taxon>Thalictroideae</taxon>
        <taxon>Aquilegia</taxon>
    </lineage>
</organism>
<dbReference type="STRING" id="218851.A0A2G5F6X4"/>
<feature type="transmembrane region" description="Helical" evidence="6">
    <location>
        <begin position="457"/>
        <end position="477"/>
    </location>
</feature>
<dbReference type="Proteomes" id="UP000230069">
    <property type="component" value="Unassembled WGS sequence"/>
</dbReference>
<dbReference type="AlphaFoldDB" id="A0A2G5F6X4"/>
<feature type="region of interest" description="Disordered" evidence="5">
    <location>
        <begin position="222"/>
        <end position="326"/>
    </location>
</feature>
<evidence type="ECO:0000313" key="8">
    <source>
        <dbReference type="EMBL" id="PIA63686.1"/>
    </source>
</evidence>
<feature type="compositionally biased region" description="Basic and acidic residues" evidence="5">
    <location>
        <begin position="171"/>
        <end position="181"/>
    </location>
</feature>
<sequence length="478" mass="51896">MSNRIRRFIMLLLILLISFEFCFGHSGCQAPLQESSHHHDGEHQCSHGNGHHTSHRHSHSKFQLPEELAEEEDLELYGFNHIHDEHDHDFDGISELSNLSLWIYAMGCSLLVSMASLICLIILPVLLFNGKPSKTFVDSLAAFGAGAMLGDAFLHQLPHAFGGGHSHSHDHHVDHNHDHVHQPQSHSHSLKDLSVGLSTLAGIVLFLVVEKIVRYVEDNSGNVANGWGHSHHHHSRKKNDDLKDDCDNLNSESVDGKNENKSDTSPTKKALDEPSECSLTDQNNTQKESLRQRITTNGGSDEDNPNAVSASGSTGENNLNEKRPDPSPSNLVFGYLNLFSDGVHNFTDGMALGSAFLLHGSVGGWSRTLFLLAHEIPQEVGDFGILVRSGFSVSKALFFNFLSALVALAGTALALLMGQDPGQSSLIEGFTAGGFIYIAVAGVLPEMNSGKMTFKSSAVQLTSLILGMAVALCISLVE</sequence>
<keyword evidence="2 6" id="KW-0812">Transmembrane</keyword>
<comment type="subcellular location">
    <subcellularLocation>
        <location evidence="1">Membrane</location>
        <topology evidence="1">Multi-pass membrane protein</topology>
    </subcellularLocation>
</comment>
<gene>
    <name evidence="8" type="ORF">AQUCO_00201203v1</name>
</gene>
<dbReference type="GO" id="GO:0016020">
    <property type="term" value="C:membrane"/>
    <property type="evidence" value="ECO:0007669"/>
    <property type="project" value="UniProtKB-SubCell"/>
</dbReference>
<evidence type="ECO:0000256" key="7">
    <source>
        <dbReference type="SAM" id="SignalP"/>
    </source>
</evidence>
<dbReference type="GO" id="GO:0005385">
    <property type="term" value="F:zinc ion transmembrane transporter activity"/>
    <property type="evidence" value="ECO:0007669"/>
    <property type="project" value="TreeGrafter"/>
</dbReference>
<feature type="compositionally biased region" description="Basic and acidic residues" evidence="5">
    <location>
        <begin position="35"/>
        <end position="45"/>
    </location>
</feature>
<feature type="compositionally biased region" description="Basic residues" evidence="5">
    <location>
        <begin position="49"/>
        <end position="60"/>
    </location>
</feature>
<evidence type="ECO:0000256" key="2">
    <source>
        <dbReference type="ARBA" id="ARBA00022692"/>
    </source>
</evidence>
<feature type="transmembrane region" description="Helical" evidence="6">
    <location>
        <begin position="397"/>
        <end position="418"/>
    </location>
</feature>
<dbReference type="OrthoDB" id="200954at2759"/>
<dbReference type="GO" id="GO:0006882">
    <property type="term" value="P:intracellular zinc ion homeostasis"/>
    <property type="evidence" value="ECO:0007669"/>
    <property type="project" value="TreeGrafter"/>
</dbReference>